<comment type="caution">
    <text evidence="1">The sequence shown here is derived from an EMBL/GenBank/DDBJ whole genome shotgun (WGS) entry which is preliminary data.</text>
</comment>
<accession>A0A699X7N6</accession>
<evidence type="ECO:0000313" key="1">
    <source>
        <dbReference type="EMBL" id="GFD55539.1"/>
    </source>
</evidence>
<protein>
    <submittedName>
        <fullName evidence="1">Uncharacterized protein</fullName>
    </submittedName>
</protein>
<proteinExistence type="predicted"/>
<feature type="non-terminal residue" evidence="1">
    <location>
        <position position="1"/>
    </location>
</feature>
<dbReference type="EMBL" id="BKCJ011819056">
    <property type="protein sequence ID" value="GFD55539.1"/>
    <property type="molecule type" value="Genomic_DNA"/>
</dbReference>
<dbReference type="AlphaFoldDB" id="A0A699X7N6"/>
<name>A0A699X7N6_TANCI</name>
<gene>
    <name evidence="1" type="ORF">Tci_927508</name>
</gene>
<organism evidence="1">
    <name type="scientific">Tanacetum cinerariifolium</name>
    <name type="common">Dalmatian daisy</name>
    <name type="synonym">Chrysanthemum cinerariifolium</name>
    <dbReference type="NCBI Taxonomy" id="118510"/>
    <lineage>
        <taxon>Eukaryota</taxon>
        <taxon>Viridiplantae</taxon>
        <taxon>Streptophyta</taxon>
        <taxon>Embryophyta</taxon>
        <taxon>Tracheophyta</taxon>
        <taxon>Spermatophyta</taxon>
        <taxon>Magnoliopsida</taxon>
        <taxon>eudicotyledons</taxon>
        <taxon>Gunneridae</taxon>
        <taxon>Pentapetalae</taxon>
        <taxon>asterids</taxon>
        <taxon>campanulids</taxon>
        <taxon>Asterales</taxon>
        <taxon>Asteraceae</taxon>
        <taxon>Asteroideae</taxon>
        <taxon>Anthemideae</taxon>
        <taxon>Anthemidinae</taxon>
        <taxon>Tanacetum</taxon>
    </lineage>
</organism>
<sequence length="88" mass="8845">VAVAGVGVPVLAGPTPTPVLETRTVDVGVPSGECGGELRLPGEDASFASIAAENQISADTPKSPDCTTTMHEIDRNLLCTTPGTLSAI</sequence>
<reference evidence="1" key="1">
    <citation type="journal article" date="2019" name="Sci. Rep.">
        <title>Draft genome of Tanacetum cinerariifolium, the natural source of mosquito coil.</title>
        <authorList>
            <person name="Yamashiro T."/>
            <person name="Shiraishi A."/>
            <person name="Satake H."/>
            <person name="Nakayama K."/>
        </authorList>
    </citation>
    <scope>NUCLEOTIDE SEQUENCE</scope>
</reference>